<evidence type="ECO:0000256" key="7">
    <source>
        <dbReference type="SAM" id="SignalP"/>
    </source>
</evidence>
<name>A0A2A6E226_9BACL</name>
<dbReference type="Proteomes" id="UP000243688">
    <property type="component" value="Unassembled WGS sequence"/>
</dbReference>
<evidence type="ECO:0000256" key="4">
    <source>
        <dbReference type="ARBA" id="ARBA00023110"/>
    </source>
</evidence>
<dbReference type="InterPro" id="IPR050245">
    <property type="entry name" value="PrsA_foldase"/>
</dbReference>
<dbReference type="Pfam" id="PF00639">
    <property type="entry name" value="Rotamase"/>
    <property type="match status" value="1"/>
</dbReference>
<feature type="domain" description="PpiC" evidence="8">
    <location>
        <begin position="174"/>
        <end position="266"/>
    </location>
</feature>
<evidence type="ECO:0000256" key="6">
    <source>
        <dbReference type="PROSITE-ProRule" id="PRU00278"/>
    </source>
</evidence>
<dbReference type="PROSITE" id="PS01096">
    <property type="entry name" value="PPIC_PPIASE_1"/>
    <property type="match status" value="1"/>
</dbReference>
<comment type="catalytic activity">
    <reaction evidence="1">
        <text>[protein]-peptidylproline (omega=180) = [protein]-peptidylproline (omega=0)</text>
        <dbReference type="Rhea" id="RHEA:16237"/>
        <dbReference type="Rhea" id="RHEA-COMP:10747"/>
        <dbReference type="Rhea" id="RHEA-COMP:10748"/>
        <dbReference type="ChEBI" id="CHEBI:83833"/>
        <dbReference type="ChEBI" id="CHEBI:83834"/>
        <dbReference type="EC" id="5.2.1.8"/>
    </reaction>
</comment>
<dbReference type="SUPFAM" id="SSF109998">
    <property type="entry name" value="Triger factor/SurA peptide-binding domain-like"/>
    <property type="match status" value="1"/>
</dbReference>
<dbReference type="EMBL" id="MOXJ01000005">
    <property type="protein sequence ID" value="PDO11074.1"/>
    <property type="molecule type" value="Genomic_DNA"/>
</dbReference>
<organism evidence="9 10">
    <name type="scientific">Candidatus Reconcilbacillus cellulovorans</name>
    <dbReference type="NCBI Taxonomy" id="1906605"/>
    <lineage>
        <taxon>Bacteria</taxon>
        <taxon>Bacillati</taxon>
        <taxon>Bacillota</taxon>
        <taxon>Bacilli</taxon>
        <taxon>Bacillales</taxon>
        <taxon>Paenibacillaceae</taxon>
        <taxon>Candidatus Reconcilbacillus</taxon>
    </lineage>
</organism>
<dbReference type="InterPro" id="IPR027304">
    <property type="entry name" value="Trigger_fact/SurA_dom_sf"/>
</dbReference>
<dbReference type="PANTHER" id="PTHR47245:SF1">
    <property type="entry name" value="FOLDASE PROTEIN PRSA"/>
    <property type="match status" value="1"/>
</dbReference>
<feature type="chain" id="PRO_5039105945" description="peptidylprolyl isomerase" evidence="7">
    <location>
        <begin position="25"/>
        <end position="325"/>
    </location>
</feature>
<evidence type="ECO:0000256" key="3">
    <source>
        <dbReference type="ARBA" id="ARBA00022729"/>
    </source>
</evidence>
<evidence type="ECO:0000259" key="8">
    <source>
        <dbReference type="PROSITE" id="PS50198"/>
    </source>
</evidence>
<dbReference type="Gene3D" id="1.10.4030.10">
    <property type="entry name" value="Porin chaperone SurA, peptide-binding domain"/>
    <property type="match status" value="1"/>
</dbReference>
<feature type="signal peptide" evidence="7">
    <location>
        <begin position="1"/>
        <end position="24"/>
    </location>
</feature>
<evidence type="ECO:0000256" key="2">
    <source>
        <dbReference type="ARBA" id="ARBA00013194"/>
    </source>
</evidence>
<protein>
    <recommendedName>
        <fullName evidence="2">peptidylprolyl isomerase</fullName>
        <ecNumber evidence="2">5.2.1.8</ecNumber>
    </recommendedName>
</protein>
<dbReference type="InterPro" id="IPR000297">
    <property type="entry name" value="PPIase_PpiC"/>
</dbReference>
<reference evidence="9 10" key="1">
    <citation type="submission" date="2016-12" db="EMBL/GenBank/DDBJ databases">
        <title>Candidatus Reconcilibacillus cellulovorans genome.</title>
        <authorList>
            <person name="Kolinko S."/>
            <person name="Wu Y.-W."/>
            <person name="Tachea F."/>
            <person name="Denzel E."/>
            <person name="Hiras J."/>
            <person name="Baecker N."/>
            <person name="Chan L.J."/>
            <person name="Eichorst S.A."/>
            <person name="Frey D."/>
            <person name="Adams P.D."/>
            <person name="Pray T."/>
            <person name="Tanjore D."/>
            <person name="Petzold C.J."/>
            <person name="Gladden J.M."/>
            <person name="Simmons B.A."/>
            <person name="Singer S.W."/>
        </authorList>
    </citation>
    <scope>NUCLEOTIDE SEQUENCE [LARGE SCALE GENOMIC DNA]</scope>
    <source>
        <strain evidence="9">JTherm</strain>
    </source>
</reference>
<keyword evidence="3 7" id="KW-0732">Signal</keyword>
<dbReference type="AlphaFoldDB" id="A0A2A6E226"/>
<dbReference type="Gene3D" id="3.10.50.40">
    <property type="match status" value="1"/>
</dbReference>
<dbReference type="Pfam" id="PF13624">
    <property type="entry name" value="SurA_N_3"/>
    <property type="match status" value="1"/>
</dbReference>
<keyword evidence="4 6" id="KW-0697">Rotamase</keyword>
<evidence type="ECO:0000256" key="1">
    <source>
        <dbReference type="ARBA" id="ARBA00000971"/>
    </source>
</evidence>
<dbReference type="GO" id="GO:0003755">
    <property type="term" value="F:peptidyl-prolyl cis-trans isomerase activity"/>
    <property type="evidence" value="ECO:0007669"/>
    <property type="project" value="UniProtKB-KW"/>
</dbReference>
<evidence type="ECO:0000313" key="9">
    <source>
        <dbReference type="EMBL" id="PDO11074.1"/>
    </source>
</evidence>
<dbReference type="PROSITE" id="PS50198">
    <property type="entry name" value="PPIC_PPIASE_2"/>
    <property type="match status" value="1"/>
</dbReference>
<accession>A0A2A6E226</accession>
<evidence type="ECO:0000256" key="5">
    <source>
        <dbReference type="ARBA" id="ARBA00023235"/>
    </source>
</evidence>
<dbReference type="InterPro" id="IPR046357">
    <property type="entry name" value="PPIase_dom_sf"/>
</dbReference>
<dbReference type="InterPro" id="IPR023058">
    <property type="entry name" value="PPIase_PpiC_CS"/>
</dbReference>
<gene>
    <name evidence="9" type="ORF">BLM47_03495</name>
</gene>
<proteinExistence type="predicted"/>
<comment type="caution">
    <text evidence="9">The sequence shown here is derived from an EMBL/GenBank/DDBJ whole genome shotgun (WGS) entry which is preliminary data.</text>
</comment>
<evidence type="ECO:0000313" key="10">
    <source>
        <dbReference type="Proteomes" id="UP000243688"/>
    </source>
</evidence>
<dbReference type="PANTHER" id="PTHR47245">
    <property type="entry name" value="PEPTIDYLPROLYL ISOMERASE"/>
    <property type="match status" value="1"/>
</dbReference>
<dbReference type="EC" id="5.2.1.8" evidence="2"/>
<keyword evidence="5 6" id="KW-0413">Isomerase</keyword>
<dbReference type="SUPFAM" id="SSF54534">
    <property type="entry name" value="FKBP-like"/>
    <property type="match status" value="1"/>
</dbReference>
<sequence length="325" mass="36621">MRKCGSWWLLAGLAFLFLSAWALAQWGMSPGFQSGPGPSATPSPSPADKHAVAEVGGKSITESDLKSYLLKRYAREALQVLIDRETVRLEAEQLGLSVSREELEAELRDMQEGYESEEQFYRTMLEQLGMTREELEEDVKYRLLLEKIAIFSIQVSQSEIDAYIRDHPEQFREYTRFHLLKIAVRTKEQADVVLDELREGADFEQVARERSMDETSALAGGDIGWIDEHDPFTDPAILETAKRLAVGQTSGAVAVEGGYVILKLKDKQVVNRMTPEEKHRKARKEVALQKAPPLSEVLASLREKHRARIVDPAYLEGDGGTARQF</sequence>